<dbReference type="RefSeq" id="YP_009855831.1">
    <property type="nucleotide sequence ID" value="NC_048847.1"/>
</dbReference>
<keyword evidence="2" id="KW-1185">Reference proteome</keyword>
<reference evidence="1 2" key="1">
    <citation type="submission" date="2019-12" db="EMBL/GenBank/DDBJ databases">
        <title>Alteromonas phage V22 represents a new genus of marine bacteriophages that requires a novel tail fiber chaperone for host recognition.</title>
        <authorList>
            <person name="Gonzalez-Serrano R."/>
            <person name="Dunne M."/>
            <person name="Rosselli R."/>
            <person name="Martin-Cuadrado A.-B."/>
            <person name="Grosboillot V."/>
            <person name="Zinsli L."/>
            <person name="Roda-Garcia J.J."/>
            <person name="Loessner M.J."/>
            <person name="Rodriguez-Valera F."/>
        </authorList>
    </citation>
    <scope>NUCLEOTIDE SEQUENCE [LARGE SCALE GENOMIC DNA]</scope>
</reference>
<proteinExistence type="predicted"/>
<name>A0A6C0R225_9CAUD</name>
<dbReference type="Proteomes" id="UP000479357">
    <property type="component" value="Segment"/>
</dbReference>
<dbReference type="KEGG" id="vg:55626571"/>
<organism evidence="1 2">
    <name type="scientific">Alteromonas phage vB_AmeM_PT11-V22</name>
    <dbReference type="NCBI Taxonomy" id="2704031"/>
    <lineage>
        <taxon>Viruses</taxon>
        <taxon>Duplodnaviria</taxon>
        <taxon>Heunggongvirae</taxon>
        <taxon>Uroviricota</taxon>
        <taxon>Caudoviricetes</taxon>
        <taxon>Myoalterovirus</taxon>
        <taxon>Myoalterovirus PT11V22</taxon>
    </lineage>
</organism>
<dbReference type="EMBL" id="MN877442">
    <property type="protein sequence ID" value="QHZ59877.1"/>
    <property type="molecule type" value="Genomic_DNA"/>
</dbReference>
<evidence type="ECO:0000313" key="1">
    <source>
        <dbReference type="EMBL" id="QHZ59877.1"/>
    </source>
</evidence>
<dbReference type="GeneID" id="55626571"/>
<sequence length="121" mass="13406">MSIYNPDKFTLLEIKYEDEIIYKVFGSWAGGYLSSDSWRMNSGIERAVCDSETISFIGASGSTYKCNLLSEGVTGAYNMGTLNGLLKTYPDSVRIVTLEECLEGKFFEVVVSGDKIVQDID</sequence>
<protein>
    <submittedName>
        <fullName evidence="1">Uncharacterized protein</fullName>
    </submittedName>
</protein>
<accession>A0A6C0R225</accession>
<evidence type="ECO:0000313" key="2">
    <source>
        <dbReference type="Proteomes" id="UP000479357"/>
    </source>
</evidence>